<accession>A0AAV0IPB8</accession>
<gene>
    <name evidence="2" type="ORF">LITE_LOCUS10327</name>
</gene>
<evidence type="ECO:0000256" key="1">
    <source>
        <dbReference type="SAM" id="MobiDB-lite"/>
    </source>
</evidence>
<protein>
    <submittedName>
        <fullName evidence="2">Uncharacterized protein</fullName>
    </submittedName>
</protein>
<dbReference type="Proteomes" id="UP001154282">
    <property type="component" value="Unassembled WGS sequence"/>
</dbReference>
<sequence length="82" mass="8820">MDADLSMSNARMPNEYVKHVSSGKEIEVIDLEIDDSPPEDEAVGSSQNKMEVEFGGSEGFSGNAQASGHINDVQDNYDGLTI</sequence>
<reference evidence="2" key="1">
    <citation type="submission" date="2022-08" db="EMBL/GenBank/DDBJ databases">
        <authorList>
            <person name="Gutierrez-Valencia J."/>
        </authorList>
    </citation>
    <scope>NUCLEOTIDE SEQUENCE</scope>
</reference>
<feature type="compositionally biased region" description="Acidic residues" evidence="1">
    <location>
        <begin position="33"/>
        <end position="42"/>
    </location>
</feature>
<organism evidence="2 3">
    <name type="scientific">Linum tenue</name>
    <dbReference type="NCBI Taxonomy" id="586396"/>
    <lineage>
        <taxon>Eukaryota</taxon>
        <taxon>Viridiplantae</taxon>
        <taxon>Streptophyta</taxon>
        <taxon>Embryophyta</taxon>
        <taxon>Tracheophyta</taxon>
        <taxon>Spermatophyta</taxon>
        <taxon>Magnoliopsida</taxon>
        <taxon>eudicotyledons</taxon>
        <taxon>Gunneridae</taxon>
        <taxon>Pentapetalae</taxon>
        <taxon>rosids</taxon>
        <taxon>fabids</taxon>
        <taxon>Malpighiales</taxon>
        <taxon>Linaceae</taxon>
        <taxon>Linum</taxon>
    </lineage>
</organism>
<evidence type="ECO:0000313" key="3">
    <source>
        <dbReference type="Proteomes" id="UP001154282"/>
    </source>
</evidence>
<keyword evidence="3" id="KW-1185">Reference proteome</keyword>
<dbReference type="EMBL" id="CAMGYJ010000004">
    <property type="protein sequence ID" value="CAI0399482.1"/>
    <property type="molecule type" value="Genomic_DNA"/>
</dbReference>
<proteinExistence type="predicted"/>
<evidence type="ECO:0000313" key="2">
    <source>
        <dbReference type="EMBL" id="CAI0399482.1"/>
    </source>
</evidence>
<comment type="caution">
    <text evidence="2">The sequence shown here is derived from an EMBL/GenBank/DDBJ whole genome shotgun (WGS) entry which is preliminary data.</text>
</comment>
<name>A0AAV0IPB8_9ROSI</name>
<dbReference type="PANTHER" id="PTHR36056:SF1">
    <property type="entry name" value="PROTEIN, PUTATIVE-RELATED"/>
    <property type="match status" value="1"/>
</dbReference>
<dbReference type="AlphaFoldDB" id="A0AAV0IPB8"/>
<dbReference type="PANTHER" id="PTHR36056">
    <property type="entry name" value="PROTEIN, PUTATIVE-RELATED"/>
    <property type="match status" value="1"/>
</dbReference>
<dbReference type="InterPro" id="IPR040276">
    <property type="entry name" value="At4g26450-like"/>
</dbReference>
<feature type="region of interest" description="Disordered" evidence="1">
    <location>
        <begin position="33"/>
        <end position="82"/>
    </location>
</feature>